<evidence type="ECO:0000256" key="9">
    <source>
        <dbReference type="HAMAP-Rule" id="MF_00406"/>
    </source>
</evidence>
<comment type="caution">
    <text evidence="10">The sequence shown here is derived from an EMBL/GenBank/DDBJ whole genome shotgun (WGS) entry which is preliminary data.</text>
</comment>
<dbReference type="GO" id="GO:0019171">
    <property type="term" value="F:(3R)-hydroxyacyl-[acyl-carrier-protein] dehydratase activity"/>
    <property type="evidence" value="ECO:0007669"/>
    <property type="project" value="UniProtKB-EC"/>
</dbReference>
<dbReference type="InterPro" id="IPR013114">
    <property type="entry name" value="FabA_FabZ"/>
</dbReference>
<dbReference type="GO" id="GO:0005737">
    <property type="term" value="C:cytoplasm"/>
    <property type="evidence" value="ECO:0007669"/>
    <property type="project" value="UniProtKB-SubCell"/>
</dbReference>
<evidence type="ECO:0000256" key="2">
    <source>
        <dbReference type="ARBA" id="ARBA00009174"/>
    </source>
</evidence>
<accession>A0A939EP30</accession>
<dbReference type="Proteomes" id="UP000664779">
    <property type="component" value="Unassembled WGS sequence"/>
</dbReference>
<comment type="catalytic activity">
    <reaction evidence="9">
        <text>a (3R)-hydroxyacyl-[ACP] = a (2E)-enoyl-[ACP] + H2O</text>
        <dbReference type="Rhea" id="RHEA:13097"/>
        <dbReference type="Rhea" id="RHEA-COMP:9925"/>
        <dbReference type="Rhea" id="RHEA-COMP:9945"/>
        <dbReference type="ChEBI" id="CHEBI:15377"/>
        <dbReference type="ChEBI" id="CHEBI:78784"/>
        <dbReference type="ChEBI" id="CHEBI:78827"/>
        <dbReference type="EC" id="4.2.1.59"/>
    </reaction>
</comment>
<evidence type="ECO:0000256" key="5">
    <source>
        <dbReference type="ARBA" id="ARBA00022556"/>
    </source>
</evidence>
<dbReference type="GO" id="GO:0016020">
    <property type="term" value="C:membrane"/>
    <property type="evidence" value="ECO:0007669"/>
    <property type="project" value="GOC"/>
</dbReference>
<keyword evidence="3 9" id="KW-0963">Cytoplasm</keyword>
<dbReference type="NCBIfam" id="NF000582">
    <property type="entry name" value="PRK00006.1"/>
    <property type="match status" value="1"/>
</dbReference>
<dbReference type="SUPFAM" id="SSF54637">
    <property type="entry name" value="Thioesterase/thiol ester dehydrase-isomerase"/>
    <property type="match status" value="1"/>
</dbReference>
<evidence type="ECO:0000256" key="3">
    <source>
        <dbReference type="ARBA" id="ARBA00022490"/>
    </source>
</evidence>
<evidence type="ECO:0000313" key="10">
    <source>
        <dbReference type="EMBL" id="MBO0344524.1"/>
    </source>
</evidence>
<keyword evidence="5 9" id="KW-0441">Lipid A biosynthesis</keyword>
<keyword evidence="7 9" id="KW-0456">Lyase</keyword>
<feature type="active site" evidence="9">
    <location>
        <position position="58"/>
    </location>
</feature>
<dbReference type="RefSeq" id="WP_206938618.1">
    <property type="nucleotide sequence ID" value="NZ_JAFLNF010000002.1"/>
</dbReference>
<evidence type="ECO:0000256" key="1">
    <source>
        <dbReference type="ARBA" id="ARBA00004496"/>
    </source>
</evidence>
<evidence type="ECO:0000256" key="8">
    <source>
        <dbReference type="ARBA" id="ARBA00025049"/>
    </source>
</evidence>
<keyword evidence="6 9" id="KW-0443">Lipid metabolism</keyword>
<name>A0A939EP30_9HYPH</name>
<dbReference type="PANTHER" id="PTHR30272:SF1">
    <property type="entry name" value="3-HYDROXYACYL-[ACYL-CARRIER-PROTEIN] DEHYDRATASE"/>
    <property type="match status" value="1"/>
</dbReference>
<dbReference type="AlphaFoldDB" id="A0A939EP30"/>
<protein>
    <recommendedName>
        <fullName evidence="9">3-hydroxyacyl-[acyl-carrier-protein] dehydratase FabZ</fullName>
        <ecNumber evidence="9">4.2.1.59</ecNumber>
    </recommendedName>
    <alternativeName>
        <fullName evidence="9">(3R)-hydroxymyristoyl-[acyl-carrier-protein] dehydratase</fullName>
        <shortName evidence="9">(3R)-hydroxymyristoyl-ACP dehydrase</shortName>
    </alternativeName>
    <alternativeName>
        <fullName evidence="9">Beta-hydroxyacyl-ACP dehydratase</fullName>
    </alternativeName>
</protein>
<dbReference type="GO" id="GO:0009245">
    <property type="term" value="P:lipid A biosynthetic process"/>
    <property type="evidence" value="ECO:0007669"/>
    <property type="project" value="UniProtKB-UniRule"/>
</dbReference>
<dbReference type="HAMAP" id="MF_00406">
    <property type="entry name" value="FabZ"/>
    <property type="match status" value="1"/>
</dbReference>
<comment type="function">
    <text evidence="8 9">Involved in unsaturated fatty acids biosynthesis. Catalyzes the dehydration of short chain beta-hydroxyacyl-ACPs and long chain saturated and unsaturated beta-hydroxyacyl-ACPs.</text>
</comment>
<dbReference type="GO" id="GO:0006633">
    <property type="term" value="P:fatty acid biosynthetic process"/>
    <property type="evidence" value="ECO:0007669"/>
    <property type="project" value="UniProtKB-UniRule"/>
</dbReference>
<keyword evidence="4 9" id="KW-0444">Lipid biosynthesis</keyword>
<dbReference type="CDD" id="cd01288">
    <property type="entry name" value="FabZ"/>
    <property type="match status" value="1"/>
</dbReference>
<organism evidence="10 11">
    <name type="scientific">Roseibium limicola</name>
    <dbReference type="NCBI Taxonomy" id="2816037"/>
    <lineage>
        <taxon>Bacteria</taxon>
        <taxon>Pseudomonadati</taxon>
        <taxon>Pseudomonadota</taxon>
        <taxon>Alphaproteobacteria</taxon>
        <taxon>Hyphomicrobiales</taxon>
        <taxon>Stappiaceae</taxon>
        <taxon>Roseibium</taxon>
    </lineage>
</organism>
<proteinExistence type="inferred from homology"/>
<dbReference type="InterPro" id="IPR010084">
    <property type="entry name" value="FabZ"/>
</dbReference>
<evidence type="ECO:0000313" key="11">
    <source>
        <dbReference type="Proteomes" id="UP000664779"/>
    </source>
</evidence>
<dbReference type="EMBL" id="JAFLNF010000002">
    <property type="protein sequence ID" value="MBO0344524.1"/>
    <property type="molecule type" value="Genomic_DNA"/>
</dbReference>
<comment type="subcellular location">
    <subcellularLocation>
        <location evidence="1 9">Cytoplasm</location>
    </subcellularLocation>
</comment>
<evidence type="ECO:0000256" key="6">
    <source>
        <dbReference type="ARBA" id="ARBA00023098"/>
    </source>
</evidence>
<dbReference type="InterPro" id="IPR029069">
    <property type="entry name" value="HotDog_dom_sf"/>
</dbReference>
<dbReference type="NCBIfam" id="TIGR01750">
    <property type="entry name" value="fabZ"/>
    <property type="match status" value="1"/>
</dbReference>
<dbReference type="Pfam" id="PF07977">
    <property type="entry name" value="FabA"/>
    <property type="match status" value="1"/>
</dbReference>
<dbReference type="PANTHER" id="PTHR30272">
    <property type="entry name" value="3-HYDROXYACYL-[ACYL-CARRIER-PROTEIN] DEHYDRATASE"/>
    <property type="match status" value="1"/>
</dbReference>
<dbReference type="EC" id="4.2.1.59" evidence="9"/>
<gene>
    <name evidence="9 10" type="primary">fabZ</name>
    <name evidence="10" type="ORF">J0X15_04745</name>
</gene>
<comment type="similarity">
    <text evidence="2 9">Belongs to the thioester dehydratase family. FabZ subfamily.</text>
</comment>
<keyword evidence="11" id="KW-1185">Reference proteome</keyword>
<evidence type="ECO:0000256" key="4">
    <source>
        <dbReference type="ARBA" id="ARBA00022516"/>
    </source>
</evidence>
<dbReference type="Gene3D" id="3.10.129.10">
    <property type="entry name" value="Hotdog Thioesterase"/>
    <property type="match status" value="1"/>
</dbReference>
<sequence length="154" mass="17224">MEENEKKELASADILQIMELLPHRYPFLLIDRIIEMDGDDSCIGIKNVTINEPQFTGHFPKQPIMPGVLLIEAMAQTAGALCVHARGKDTPPQLVYFMTIDKAKFRKPVVPGDVVHFHVTKIRQRANIWKFDCVAKVQGAKVAEAEISAMLVDA</sequence>
<reference evidence="10" key="1">
    <citation type="submission" date="2021-03" db="EMBL/GenBank/DDBJ databases">
        <title>Roseibium sp. CAU 1637 isolated from Incheon.</title>
        <authorList>
            <person name="Kim W."/>
        </authorList>
    </citation>
    <scope>NUCLEOTIDE SEQUENCE</scope>
    <source>
        <strain evidence="10">CAU 1637</strain>
    </source>
</reference>
<dbReference type="FunFam" id="3.10.129.10:FF:000001">
    <property type="entry name" value="3-hydroxyacyl-[acyl-carrier-protein] dehydratase FabZ"/>
    <property type="match status" value="1"/>
</dbReference>
<evidence type="ECO:0000256" key="7">
    <source>
        <dbReference type="ARBA" id="ARBA00023239"/>
    </source>
</evidence>